<gene>
    <name evidence="2" type="ORF">GUH15_07525</name>
    <name evidence="1" type="ORF">XAC3562_1110001</name>
</gene>
<dbReference type="KEGG" id="xcm:J164_00024"/>
<dbReference type="GeneID" id="66913496"/>
<sequence length="73" mass="8148">MKLLGHCTDVLADTGFSDNLKVIYSNGIHLSVEFASERRVDNQLNLEPSVFRHGNVLADHRNAAELTLFVKPI</sequence>
<dbReference type="RefSeq" id="WP_011052944.1">
    <property type="nucleotide sequence ID" value="NZ_CAVLHO010000043.1"/>
</dbReference>
<dbReference type="KEGG" id="xcw:J162_00024"/>
<dbReference type="KEGG" id="xcn:J169_00021"/>
<dbReference type="KEGG" id="xcu:J159_00024"/>
<dbReference type="Proteomes" id="UP000052230">
    <property type="component" value="Unassembled WGS sequence"/>
</dbReference>
<keyword evidence="3" id="KW-1185">Reference proteome</keyword>
<protein>
    <submittedName>
        <fullName evidence="1">Uncharacterized protein</fullName>
    </submittedName>
</protein>
<proteinExistence type="predicted"/>
<evidence type="ECO:0000313" key="2">
    <source>
        <dbReference type="EMBL" id="MBD4335907.1"/>
    </source>
</evidence>
<reference evidence="1 3" key="1">
    <citation type="submission" date="2014-09" db="EMBL/GenBank/DDBJ databases">
        <authorList>
            <person name="Regsiter A."/>
        </authorList>
    </citation>
    <scope>NUCLEOTIDE SEQUENCE [LARGE SCALE GENOMIC DNA]</scope>
</reference>
<dbReference type="EMBL" id="JAABFR010000474">
    <property type="protein sequence ID" value="MBD4335907.1"/>
    <property type="molecule type" value="Genomic_DNA"/>
</dbReference>
<name>A0A0U5F845_XANCI</name>
<accession>A0A0U5F845</accession>
<organism evidence="1 3">
    <name type="scientific">Xanthomonas citri pv. citri</name>
    <dbReference type="NCBI Taxonomy" id="611301"/>
    <lineage>
        <taxon>Bacteria</taxon>
        <taxon>Pseudomonadati</taxon>
        <taxon>Pseudomonadota</taxon>
        <taxon>Gammaproteobacteria</taxon>
        <taxon>Lysobacterales</taxon>
        <taxon>Lysobacteraceae</taxon>
        <taxon>Xanthomonas</taxon>
    </lineage>
</organism>
<evidence type="ECO:0000313" key="3">
    <source>
        <dbReference type="Proteomes" id="UP000052230"/>
    </source>
</evidence>
<dbReference type="EMBL" id="CCXZ01000015">
    <property type="protein sequence ID" value="CEG14521.1"/>
    <property type="molecule type" value="Genomic_DNA"/>
</dbReference>
<comment type="caution">
    <text evidence="1">The sequence shown here is derived from an EMBL/GenBank/DDBJ whole genome shotgun (WGS) entry which is preliminary data.</text>
</comment>
<dbReference type="Proteomes" id="UP000653002">
    <property type="component" value="Unassembled WGS sequence"/>
</dbReference>
<dbReference type="KEGG" id="xcr:J163_00024"/>
<reference evidence="2" key="2">
    <citation type="submission" date="2020-01" db="EMBL/GenBank/DDBJ databases">
        <authorList>
            <person name="Richard D."/>
        </authorList>
    </citation>
    <scope>NUCLEOTIDE SEQUENCE</scope>
    <source>
        <strain evidence="2">JP541</strain>
    </source>
</reference>
<dbReference type="KEGG" id="xcf:J172_00018"/>
<dbReference type="AlphaFoldDB" id="A0A0U5F845"/>
<evidence type="ECO:0000313" key="1">
    <source>
        <dbReference type="EMBL" id="CEG14521.1"/>
    </source>
</evidence>